<feature type="transmembrane region" description="Helical" evidence="1">
    <location>
        <begin position="147"/>
        <end position="166"/>
    </location>
</feature>
<keyword evidence="3" id="KW-1185">Reference proteome</keyword>
<dbReference type="EMBL" id="CP146256">
    <property type="protein sequence ID" value="XAH74973.1"/>
    <property type="molecule type" value="Genomic_DNA"/>
</dbReference>
<evidence type="ECO:0000313" key="2">
    <source>
        <dbReference type="EMBL" id="XAH74973.1"/>
    </source>
</evidence>
<evidence type="ECO:0008006" key="4">
    <source>
        <dbReference type="Google" id="ProtNLM"/>
    </source>
</evidence>
<evidence type="ECO:0000313" key="3">
    <source>
        <dbReference type="Proteomes" id="UP001451571"/>
    </source>
</evidence>
<organism evidence="2 3">
    <name type="scientific">Kineothrix sedimenti</name>
    <dbReference type="NCBI Taxonomy" id="3123317"/>
    <lineage>
        <taxon>Bacteria</taxon>
        <taxon>Bacillati</taxon>
        <taxon>Bacillota</taxon>
        <taxon>Clostridia</taxon>
        <taxon>Lachnospirales</taxon>
        <taxon>Lachnospiraceae</taxon>
        <taxon>Kineothrix</taxon>
    </lineage>
</organism>
<feature type="transmembrane region" description="Helical" evidence="1">
    <location>
        <begin position="205"/>
        <end position="223"/>
    </location>
</feature>
<proteinExistence type="predicted"/>
<sequence length="234" mass="26427">MKKELRRALYDAFEAPESQRKKVFLNNIRQPGIGYFKFILLQASYIRKWIWGLSLAVFAVALISGGFLEREVIWVLSALMPYLAAVSIAENVRSEVYGMAELEMASRFSLKSVVLARMGILGVFHLILLCLLVPLGHMHGVSTALQTGVYLLVPYLLTNAGGLWLVRKIRSRETSYVCMGYAIIISAFPIVSKYTITLLYQPEVFGWWLVLLAILCVATAVEYRKTVVRTEELI</sequence>
<keyword evidence="1" id="KW-1133">Transmembrane helix</keyword>
<reference evidence="2 3" key="1">
    <citation type="submission" date="2024-02" db="EMBL/GenBank/DDBJ databases">
        <title>Bacterial strain from lacustrine sediment.</title>
        <authorList>
            <person name="Petit C."/>
            <person name="Fadhlaoui K."/>
        </authorList>
    </citation>
    <scope>NUCLEOTIDE SEQUENCE [LARGE SCALE GENOMIC DNA]</scope>
    <source>
        <strain evidence="2 3">IPX-CK</strain>
    </source>
</reference>
<protein>
    <recommendedName>
        <fullName evidence="4">ABC-2 family transporter</fullName>
    </recommendedName>
</protein>
<feature type="transmembrane region" description="Helical" evidence="1">
    <location>
        <begin position="49"/>
        <end position="67"/>
    </location>
</feature>
<accession>A0ABZ3EXI2</accession>
<gene>
    <name evidence="2" type="ORF">V6984_04160</name>
</gene>
<dbReference type="RefSeq" id="WP_342758547.1">
    <property type="nucleotide sequence ID" value="NZ_CP146256.1"/>
</dbReference>
<dbReference type="Proteomes" id="UP001451571">
    <property type="component" value="Chromosome"/>
</dbReference>
<keyword evidence="1" id="KW-0812">Transmembrane</keyword>
<feature type="transmembrane region" description="Helical" evidence="1">
    <location>
        <begin position="113"/>
        <end position="135"/>
    </location>
</feature>
<keyword evidence="1" id="KW-0472">Membrane</keyword>
<name>A0ABZ3EXI2_9FIRM</name>
<feature type="transmembrane region" description="Helical" evidence="1">
    <location>
        <begin position="178"/>
        <end position="199"/>
    </location>
</feature>
<feature type="transmembrane region" description="Helical" evidence="1">
    <location>
        <begin position="73"/>
        <end position="92"/>
    </location>
</feature>
<evidence type="ECO:0000256" key="1">
    <source>
        <dbReference type="SAM" id="Phobius"/>
    </source>
</evidence>